<keyword evidence="6" id="KW-0221">Differentiation</keyword>
<evidence type="ECO:0000313" key="16">
    <source>
        <dbReference type="Proteomes" id="UP000887568"/>
    </source>
</evidence>
<evidence type="ECO:0000256" key="1">
    <source>
        <dbReference type="ARBA" id="ARBA00001946"/>
    </source>
</evidence>
<comment type="similarity">
    <text evidence="12">Belongs to the protein kinase superfamily.</text>
</comment>
<dbReference type="AlphaFoldDB" id="A0A914BJ98"/>
<keyword evidence="2" id="KW-0217">Developmental protein</keyword>
<dbReference type="GO" id="GO:0005737">
    <property type="term" value="C:cytoplasm"/>
    <property type="evidence" value="ECO:0007669"/>
    <property type="project" value="TreeGrafter"/>
</dbReference>
<dbReference type="SUPFAM" id="SSF56112">
    <property type="entry name" value="Protein kinase-like (PK-like)"/>
    <property type="match status" value="1"/>
</dbReference>
<feature type="compositionally biased region" description="Basic and acidic residues" evidence="13">
    <location>
        <begin position="23"/>
        <end position="32"/>
    </location>
</feature>
<reference evidence="15" key="1">
    <citation type="submission" date="2022-11" db="UniProtKB">
        <authorList>
            <consortium name="EnsemblMetazoa"/>
        </authorList>
    </citation>
    <scope>IDENTIFICATION</scope>
</reference>
<keyword evidence="9" id="KW-0832">Ubl conjugation</keyword>
<dbReference type="GeneID" id="119743555"/>
<keyword evidence="10" id="KW-0744">Spermatogenesis</keyword>
<keyword evidence="12" id="KW-0418">Kinase</keyword>
<evidence type="ECO:0000256" key="7">
    <source>
        <dbReference type="ARBA" id="ARBA00022840"/>
    </source>
</evidence>
<keyword evidence="8" id="KW-0460">Magnesium</keyword>
<keyword evidence="5 11" id="KW-0547">Nucleotide-binding</keyword>
<evidence type="ECO:0000256" key="6">
    <source>
        <dbReference type="ARBA" id="ARBA00022782"/>
    </source>
</evidence>
<dbReference type="GO" id="GO:0005524">
    <property type="term" value="F:ATP binding"/>
    <property type="evidence" value="ECO:0007669"/>
    <property type="project" value="UniProtKB-UniRule"/>
</dbReference>
<name>A0A914BJ98_PATMI</name>
<evidence type="ECO:0000259" key="14">
    <source>
        <dbReference type="PROSITE" id="PS50011"/>
    </source>
</evidence>
<dbReference type="PANTHER" id="PTHR24346">
    <property type="entry name" value="MAP/MICROTUBULE AFFINITY-REGULATING KINASE"/>
    <property type="match status" value="1"/>
</dbReference>
<feature type="domain" description="Protein kinase" evidence="14">
    <location>
        <begin position="44"/>
        <end position="302"/>
    </location>
</feature>
<evidence type="ECO:0000256" key="13">
    <source>
        <dbReference type="SAM" id="MobiDB-lite"/>
    </source>
</evidence>
<evidence type="ECO:0000256" key="2">
    <source>
        <dbReference type="ARBA" id="ARBA00022473"/>
    </source>
</evidence>
<dbReference type="OrthoDB" id="504170at2759"/>
<keyword evidence="12" id="KW-0723">Serine/threonine-protein kinase</keyword>
<evidence type="ECO:0000256" key="5">
    <source>
        <dbReference type="ARBA" id="ARBA00022741"/>
    </source>
</evidence>
<comment type="cofactor">
    <cofactor evidence="1">
        <name>Mg(2+)</name>
        <dbReference type="ChEBI" id="CHEBI:18420"/>
    </cofactor>
</comment>
<evidence type="ECO:0000256" key="3">
    <source>
        <dbReference type="ARBA" id="ARBA00022553"/>
    </source>
</evidence>
<dbReference type="InterPro" id="IPR017441">
    <property type="entry name" value="Protein_kinase_ATP_BS"/>
</dbReference>
<dbReference type="OMA" id="AIAFMHT"/>
<keyword evidence="12" id="KW-0808">Transferase</keyword>
<keyword evidence="16" id="KW-1185">Reference proteome</keyword>
<dbReference type="SMART" id="SM00220">
    <property type="entry name" value="S_TKc"/>
    <property type="match status" value="1"/>
</dbReference>
<dbReference type="GO" id="GO:0007283">
    <property type="term" value="P:spermatogenesis"/>
    <property type="evidence" value="ECO:0007669"/>
    <property type="project" value="UniProtKB-KW"/>
</dbReference>
<evidence type="ECO:0000256" key="9">
    <source>
        <dbReference type="ARBA" id="ARBA00022843"/>
    </source>
</evidence>
<dbReference type="GO" id="GO:0000226">
    <property type="term" value="P:microtubule cytoskeleton organization"/>
    <property type="evidence" value="ECO:0007669"/>
    <property type="project" value="TreeGrafter"/>
</dbReference>
<dbReference type="PANTHER" id="PTHR24346:SF102">
    <property type="entry name" value="TESTIS-SPECIFIC SERINE_THREONINE-PROTEIN KINASE 1"/>
    <property type="match status" value="1"/>
</dbReference>
<dbReference type="Pfam" id="PF00069">
    <property type="entry name" value="Pkinase"/>
    <property type="match status" value="1"/>
</dbReference>
<dbReference type="PROSITE" id="PS00107">
    <property type="entry name" value="PROTEIN_KINASE_ATP"/>
    <property type="match status" value="1"/>
</dbReference>
<dbReference type="GO" id="GO:0035556">
    <property type="term" value="P:intracellular signal transduction"/>
    <property type="evidence" value="ECO:0007669"/>
    <property type="project" value="TreeGrafter"/>
</dbReference>
<keyword evidence="4" id="KW-0479">Metal-binding</keyword>
<feature type="binding site" evidence="11">
    <location>
        <position position="73"/>
    </location>
    <ligand>
        <name>ATP</name>
        <dbReference type="ChEBI" id="CHEBI:30616"/>
    </ligand>
</feature>
<evidence type="ECO:0000313" key="15">
    <source>
        <dbReference type="EnsemblMetazoa" id="XP_038075906.1"/>
    </source>
</evidence>
<keyword evidence="3" id="KW-0597">Phosphoprotein</keyword>
<dbReference type="RefSeq" id="XP_038075906.1">
    <property type="nucleotide sequence ID" value="XM_038219978.1"/>
</dbReference>
<dbReference type="GO" id="GO:0050321">
    <property type="term" value="F:tau-protein kinase activity"/>
    <property type="evidence" value="ECO:0007669"/>
    <property type="project" value="TreeGrafter"/>
</dbReference>
<dbReference type="PROSITE" id="PS00108">
    <property type="entry name" value="PROTEIN_KINASE_ST"/>
    <property type="match status" value="1"/>
</dbReference>
<organism evidence="15 16">
    <name type="scientific">Patiria miniata</name>
    <name type="common">Bat star</name>
    <name type="synonym">Asterina miniata</name>
    <dbReference type="NCBI Taxonomy" id="46514"/>
    <lineage>
        <taxon>Eukaryota</taxon>
        <taxon>Metazoa</taxon>
        <taxon>Echinodermata</taxon>
        <taxon>Eleutherozoa</taxon>
        <taxon>Asterozoa</taxon>
        <taxon>Asteroidea</taxon>
        <taxon>Valvatacea</taxon>
        <taxon>Valvatida</taxon>
        <taxon>Asterinidae</taxon>
        <taxon>Patiria</taxon>
    </lineage>
</organism>
<proteinExistence type="inferred from homology"/>
<keyword evidence="7 11" id="KW-0067">ATP-binding</keyword>
<evidence type="ECO:0000256" key="8">
    <source>
        <dbReference type="ARBA" id="ARBA00022842"/>
    </source>
</evidence>
<evidence type="ECO:0000256" key="12">
    <source>
        <dbReference type="RuleBase" id="RU000304"/>
    </source>
</evidence>
<dbReference type="GO" id="GO:0030154">
    <property type="term" value="P:cell differentiation"/>
    <property type="evidence" value="ECO:0007669"/>
    <property type="project" value="UniProtKB-KW"/>
</dbReference>
<accession>A0A914BJ98</accession>
<dbReference type="InterPro" id="IPR011009">
    <property type="entry name" value="Kinase-like_dom_sf"/>
</dbReference>
<dbReference type="InterPro" id="IPR000719">
    <property type="entry name" value="Prot_kinase_dom"/>
</dbReference>
<dbReference type="GO" id="GO:0000287">
    <property type="term" value="F:magnesium ion binding"/>
    <property type="evidence" value="ECO:0007669"/>
    <property type="project" value="UniProtKB-ARBA"/>
</dbReference>
<feature type="region of interest" description="Disordered" evidence="13">
    <location>
        <begin position="1"/>
        <end position="32"/>
    </location>
</feature>
<feature type="compositionally biased region" description="Low complexity" evidence="13">
    <location>
        <begin position="1"/>
        <end position="11"/>
    </location>
</feature>
<dbReference type="EnsemblMetazoa" id="XM_038219978.1">
    <property type="protein sequence ID" value="XP_038075906.1"/>
    <property type="gene ID" value="LOC119743555"/>
</dbReference>
<evidence type="ECO:0000256" key="10">
    <source>
        <dbReference type="ARBA" id="ARBA00022871"/>
    </source>
</evidence>
<evidence type="ECO:0000256" key="4">
    <source>
        <dbReference type="ARBA" id="ARBA00022723"/>
    </source>
</evidence>
<dbReference type="Gene3D" id="1.10.510.10">
    <property type="entry name" value="Transferase(Phosphotransferase) domain 1"/>
    <property type="match status" value="1"/>
</dbReference>
<evidence type="ECO:0000256" key="11">
    <source>
        <dbReference type="PROSITE-ProRule" id="PRU10141"/>
    </source>
</evidence>
<dbReference type="FunFam" id="1.10.510.10:FF:000658">
    <property type="entry name" value="Protein CBG12184"/>
    <property type="match status" value="1"/>
</dbReference>
<dbReference type="Proteomes" id="UP000887568">
    <property type="component" value="Unplaced"/>
</dbReference>
<dbReference type="InterPro" id="IPR008271">
    <property type="entry name" value="Ser/Thr_kinase_AS"/>
</dbReference>
<sequence>MSSSHSSSSKPSKSKSDTAVGNPKKDCAVKNGPSDKEIMLEHGFYLGRKIGSGSYSKVKFAVTKNQFDKVAVKIIDRRRAPSDYQEKFLPRELHVIKFLKTVHIIRTYDWFEENQKIFQIMEFAEGGDVLEYIRTVSKGPVDELLAQKWILQTTRAIAFMHTRGIVHRDVKCENLLLDANNNIKLSDFGFCRLMNVLHLSQTYCGSAAYAAPEIIRSQPYCPFLSDVWALGVVSYIMVTGYMPFGDDVRNVAKILEAQQRGVHFPTSGPALSEGCKSMIRGMLTVDPGPRLDIQLALAHQWFRDSAPEVYDRAAVELIRKIEIDDDDGWSY</sequence>
<protein>
    <recommendedName>
        <fullName evidence="14">Protein kinase domain-containing protein</fullName>
    </recommendedName>
</protein>
<dbReference type="PROSITE" id="PS50011">
    <property type="entry name" value="PROTEIN_KINASE_DOM"/>
    <property type="match status" value="1"/>
</dbReference>